<dbReference type="AlphaFoldDB" id="A0A8H6IUJ3"/>
<keyword evidence="2" id="KW-1185">Reference proteome</keyword>
<organism evidence="1 2">
    <name type="scientific">Colletotrichum sojae</name>
    <dbReference type="NCBI Taxonomy" id="2175907"/>
    <lineage>
        <taxon>Eukaryota</taxon>
        <taxon>Fungi</taxon>
        <taxon>Dikarya</taxon>
        <taxon>Ascomycota</taxon>
        <taxon>Pezizomycotina</taxon>
        <taxon>Sordariomycetes</taxon>
        <taxon>Hypocreomycetidae</taxon>
        <taxon>Glomerellales</taxon>
        <taxon>Glomerellaceae</taxon>
        <taxon>Colletotrichum</taxon>
        <taxon>Colletotrichum orchidearum species complex</taxon>
    </lineage>
</organism>
<sequence>MAADAEIEAVQAHIPHIPYEIFLLVVKAAVEDAYSKARTSPCNFWLCITSSPSVKLFVDTDDEDGCDTFRPRFSLVQNISQIDRSARAAVHRRFVRFPWGSSWPSETRPAIPEGWVLPSVDAYDITPYLLLEPLRDPNPECRELLQHIRILIFNSEGNLRDFGERTLALLGFLPSVEVITTVDYNRYSRRSGNRCRGRPGDIINPDKLMIMEINVEMLCRPFWELGIRVHFRNGALDRINHGDDVEAISTPEGMRLKLLAPEVDCYNEECYEGPASDSEDDE</sequence>
<dbReference type="Proteomes" id="UP000652219">
    <property type="component" value="Unassembled WGS sequence"/>
</dbReference>
<reference evidence="1 2" key="1">
    <citation type="journal article" date="2020" name="Phytopathology">
        <title>Genome Sequence Resources of Colletotrichum truncatum, C. plurivorum, C. musicola, and C. sojae: Four Species Pathogenic to Soybean (Glycine max).</title>
        <authorList>
            <person name="Rogerio F."/>
            <person name="Boufleur T.R."/>
            <person name="Ciampi-Guillardi M."/>
            <person name="Sukno S.A."/>
            <person name="Thon M.R."/>
            <person name="Massola Junior N.S."/>
            <person name="Baroncelli R."/>
        </authorList>
    </citation>
    <scope>NUCLEOTIDE SEQUENCE [LARGE SCALE GENOMIC DNA]</scope>
    <source>
        <strain evidence="1 2">LFN0009</strain>
    </source>
</reference>
<name>A0A8H6IUJ3_9PEZI</name>
<proteinExistence type="predicted"/>
<gene>
    <name evidence="1" type="ORF">CSOJ01_12839</name>
</gene>
<evidence type="ECO:0000313" key="2">
    <source>
        <dbReference type="Proteomes" id="UP000652219"/>
    </source>
</evidence>
<evidence type="ECO:0000313" key="1">
    <source>
        <dbReference type="EMBL" id="KAF6798094.1"/>
    </source>
</evidence>
<protein>
    <submittedName>
        <fullName evidence="1">Uncharacterized protein</fullName>
    </submittedName>
</protein>
<dbReference type="EMBL" id="WIGN01000345">
    <property type="protein sequence ID" value="KAF6798094.1"/>
    <property type="molecule type" value="Genomic_DNA"/>
</dbReference>
<accession>A0A8H6IUJ3</accession>
<comment type="caution">
    <text evidence="1">The sequence shown here is derived from an EMBL/GenBank/DDBJ whole genome shotgun (WGS) entry which is preliminary data.</text>
</comment>